<feature type="active site" description="Proton acceptor" evidence="5">
    <location>
        <position position="81"/>
    </location>
</feature>
<dbReference type="Gene3D" id="3.90.950.10">
    <property type="match status" value="1"/>
</dbReference>
<evidence type="ECO:0000313" key="6">
    <source>
        <dbReference type="EMBL" id="AWI53274.1"/>
    </source>
</evidence>
<dbReference type="RefSeq" id="WP_109036152.1">
    <property type="nucleotide sequence ID" value="NZ_CP029210.1"/>
</dbReference>
<feature type="site" description="Important for substrate specificity" evidence="5">
    <location>
        <position position="82"/>
    </location>
</feature>
<dbReference type="HAMAP" id="MF_00528">
    <property type="entry name" value="Maf"/>
    <property type="match status" value="1"/>
</dbReference>
<evidence type="ECO:0000256" key="1">
    <source>
        <dbReference type="ARBA" id="ARBA00004496"/>
    </source>
</evidence>
<comment type="similarity">
    <text evidence="5">Belongs to the Maf family. YceF subfamily.</text>
</comment>
<dbReference type="GO" id="GO:0009117">
    <property type="term" value="P:nucleotide metabolic process"/>
    <property type="evidence" value="ECO:0007669"/>
    <property type="project" value="UniProtKB-KW"/>
</dbReference>
<dbReference type="EMBL" id="CP029210">
    <property type="protein sequence ID" value="AWI53274.1"/>
    <property type="molecule type" value="Genomic_DNA"/>
</dbReference>
<dbReference type="Proteomes" id="UP000244892">
    <property type="component" value="Chromosome"/>
</dbReference>
<dbReference type="GO" id="GO:0047429">
    <property type="term" value="F:nucleoside triphosphate diphosphatase activity"/>
    <property type="evidence" value="ECO:0007669"/>
    <property type="project" value="InterPro"/>
</dbReference>
<keyword evidence="7" id="KW-1185">Reference proteome</keyword>
<dbReference type="InterPro" id="IPR029001">
    <property type="entry name" value="ITPase-like_fam"/>
</dbReference>
<evidence type="ECO:0000313" key="7">
    <source>
        <dbReference type="Proteomes" id="UP000244892"/>
    </source>
</evidence>
<comment type="catalytic activity">
    <reaction evidence="5">
        <text>N(7)-methyl-GTP + H2O = N(7)-methyl-GMP + diphosphate + H(+)</text>
        <dbReference type="Rhea" id="RHEA:58744"/>
        <dbReference type="ChEBI" id="CHEBI:15377"/>
        <dbReference type="ChEBI" id="CHEBI:15378"/>
        <dbReference type="ChEBI" id="CHEBI:33019"/>
        <dbReference type="ChEBI" id="CHEBI:58285"/>
        <dbReference type="ChEBI" id="CHEBI:87133"/>
    </reaction>
</comment>
<keyword evidence="4 5" id="KW-0546">Nucleotide metabolism</keyword>
<proteinExistence type="inferred from homology"/>
<evidence type="ECO:0000256" key="5">
    <source>
        <dbReference type="HAMAP-Rule" id="MF_00528"/>
    </source>
</evidence>
<feature type="site" description="Important for substrate specificity" evidence="5">
    <location>
        <position position="166"/>
    </location>
</feature>
<dbReference type="OrthoDB" id="9813694at2"/>
<keyword evidence="3 5" id="KW-0378">Hydrolase</keyword>
<dbReference type="SUPFAM" id="SSF52972">
    <property type="entry name" value="ITPase-like"/>
    <property type="match status" value="1"/>
</dbReference>
<dbReference type="KEGG" id="aon:DEH84_07410"/>
<dbReference type="GO" id="GO:0005737">
    <property type="term" value="C:cytoplasm"/>
    <property type="evidence" value="ECO:0007669"/>
    <property type="project" value="UniProtKB-SubCell"/>
</dbReference>
<dbReference type="CDD" id="cd00555">
    <property type="entry name" value="Maf"/>
    <property type="match status" value="1"/>
</dbReference>
<name>A0A2U8FS90_9BURK</name>
<dbReference type="Pfam" id="PF02545">
    <property type="entry name" value="Maf"/>
    <property type="match status" value="1"/>
</dbReference>
<dbReference type="PANTHER" id="PTHR43213:SF10">
    <property type="entry name" value="7-METHYL-GTP PYROPHOSPHATASE"/>
    <property type="match status" value="1"/>
</dbReference>
<comment type="cofactor">
    <cofactor evidence="5">
        <name>a divalent metal cation</name>
        <dbReference type="ChEBI" id="CHEBI:60240"/>
    </cofactor>
</comment>
<comment type="caution">
    <text evidence="5">Lacks conserved residue(s) required for the propagation of feature annotation.</text>
</comment>
<gene>
    <name evidence="6" type="ORF">DEH84_07410</name>
</gene>
<sequence length="207" mass="21917">MNLPPVSPAAPPRLVLGSTSAYRRDLLHRLGLPFEVRSPGVDEAAQAGEVPRTLAGRLALAKARAVAAALPDSDVVVIGSDQVADLHGQALGKPGDHSGATAQLRAMRGQTVHFHTALTVYRPRTGYERTVIETVSVDFRDLSDAEIEAYLQREQPYDCAGSAKVEALGITLLSRVASNDPTTLIGLPLIALCQLLREAGLDPLANA</sequence>
<evidence type="ECO:0000256" key="3">
    <source>
        <dbReference type="ARBA" id="ARBA00022801"/>
    </source>
</evidence>
<dbReference type="NCBIfam" id="TIGR00172">
    <property type="entry name" value="maf"/>
    <property type="match status" value="1"/>
</dbReference>
<comment type="function">
    <text evidence="5">Nucleoside triphosphate pyrophosphatase that hydrolyzes 7-methyl-GTP (m(7)GTP). May have a dual role in cell division arrest and in preventing the incorporation of modified nucleotides into cellular nucleic acids.</text>
</comment>
<dbReference type="InterPro" id="IPR003697">
    <property type="entry name" value="Maf-like"/>
</dbReference>
<evidence type="ECO:0000256" key="2">
    <source>
        <dbReference type="ARBA" id="ARBA00022490"/>
    </source>
</evidence>
<dbReference type="PIRSF" id="PIRSF006305">
    <property type="entry name" value="Maf"/>
    <property type="match status" value="1"/>
</dbReference>
<feature type="site" description="Important for substrate specificity" evidence="5">
    <location>
        <position position="22"/>
    </location>
</feature>
<dbReference type="PANTHER" id="PTHR43213">
    <property type="entry name" value="BIFUNCTIONAL DTTP/UTP PYROPHOSPHATASE/METHYLTRANSFERASE PROTEIN-RELATED"/>
    <property type="match status" value="1"/>
</dbReference>
<protein>
    <recommendedName>
        <fullName evidence="5">7-methyl-GTP pyrophosphatase</fullName>
        <shortName evidence="5">m(7)GTP pyrophosphatase</shortName>
        <ecNumber evidence="5">3.6.1.-</ecNumber>
    </recommendedName>
</protein>
<keyword evidence="2 5" id="KW-0963">Cytoplasm</keyword>
<accession>A0A2U8FS90</accession>
<comment type="subcellular location">
    <subcellularLocation>
        <location evidence="1 5">Cytoplasm</location>
    </subcellularLocation>
</comment>
<dbReference type="AlphaFoldDB" id="A0A2U8FS90"/>
<reference evidence="6 7" key="1">
    <citation type="submission" date="2018-05" db="EMBL/GenBank/DDBJ databases">
        <title>complete genome sequence of Aquabacterium olei NBRC 110486.</title>
        <authorList>
            <person name="Tang B."/>
            <person name="Chang J."/>
            <person name="Zhang L."/>
            <person name="Yang H."/>
        </authorList>
    </citation>
    <scope>NUCLEOTIDE SEQUENCE [LARGE SCALE GENOMIC DNA]</scope>
    <source>
        <strain evidence="6 7">NBRC 110486</strain>
    </source>
</reference>
<evidence type="ECO:0000256" key="4">
    <source>
        <dbReference type="ARBA" id="ARBA00023080"/>
    </source>
</evidence>
<dbReference type="EC" id="3.6.1.-" evidence="5"/>
<organism evidence="6 7">
    <name type="scientific">Aquabacterium olei</name>
    <dbReference type="NCBI Taxonomy" id="1296669"/>
    <lineage>
        <taxon>Bacteria</taxon>
        <taxon>Pseudomonadati</taxon>
        <taxon>Pseudomonadota</taxon>
        <taxon>Betaproteobacteria</taxon>
        <taxon>Burkholderiales</taxon>
        <taxon>Aquabacterium</taxon>
    </lineage>
</organism>